<evidence type="ECO:0000256" key="2">
    <source>
        <dbReference type="SAM" id="Phobius"/>
    </source>
</evidence>
<reference evidence="3" key="1">
    <citation type="journal article" date="2020" name="Nature">
        <title>Giant virus diversity and host interactions through global metagenomics.</title>
        <authorList>
            <person name="Schulz F."/>
            <person name="Roux S."/>
            <person name="Paez-Espino D."/>
            <person name="Jungbluth S."/>
            <person name="Walsh D.A."/>
            <person name="Denef V.J."/>
            <person name="McMahon K.D."/>
            <person name="Konstantinidis K.T."/>
            <person name="Eloe-Fadrosh E.A."/>
            <person name="Kyrpides N.C."/>
            <person name="Woyke T."/>
        </authorList>
    </citation>
    <scope>NUCLEOTIDE SEQUENCE</scope>
    <source>
        <strain evidence="3">GVMAG-M-3300023179-99</strain>
    </source>
</reference>
<evidence type="ECO:0000313" key="3">
    <source>
        <dbReference type="EMBL" id="QHT79159.1"/>
    </source>
</evidence>
<dbReference type="AlphaFoldDB" id="A0A6C0HF76"/>
<keyword evidence="2" id="KW-1133">Transmembrane helix</keyword>
<name>A0A6C0HF76_9ZZZZ</name>
<feature type="transmembrane region" description="Helical" evidence="2">
    <location>
        <begin position="6"/>
        <end position="28"/>
    </location>
</feature>
<proteinExistence type="predicted"/>
<keyword evidence="2" id="KW-0812">Transmembrane</keyword>
<sequence length="93" mass="10580">MIFLDVLYTSLATIFIMVLIQVILYAGVRIMYPPERIVYREVPVQYAPPTSLPDPPVQEVKIPEYEPREQVSGGLRLDPQLPPGLKETRPEGM</sequence>
<evidence type="ECO:0000256" key="1">
    <source>
        <dbReference type="SAM" id="MobiDB-lite"/>
    </source>
</evidence>
<keyword evidence="2" id="KW-0472">Membrane</keyword>
<organism evidence="3">
    <name type="scientific">viral metagenome</name>
    <dbReference type="NCBI Taxonomy" id="1070528"/>
    <lineage>
        <taxon>unclassified sequences</taxon>
        <taxon>metagenomes</taxon>
        <taxon>organismal metagenomes</taxon>
    </lineage>
</organism>
<protein>
    <submittedName>
        <fullName evidence="3">Uncharacterized protein</fullName>
    </submittedName>
</protein>
<dbReference type="EMBL" id="MN739946">
    <property type="protein sequence ID" value="QHT79159.1"/>
    <property type="molecule type" value="Genomic_DNA"/>
</dbReference>
<accession>A0A6C0HF76</accession>
<feature type="region of interest" description="Disordered" evidence="1">
    <location>
        <begin position="66"/>
        <end position="93"/>
    </location>
</feature>